<feature type="transmembrane region" description="Helical" evidence="2">
    <location>
        <begin position="25"/>
        <end position="46"/>
    </location>
</feature>
<keyword evidence="2" id="KW-1133">Transmembrane helix</keyword>
<keyword evidence="2" id="KW-0812">Transmembrane</keyword>
<dbReference type="Proteomes" id="UP000198599">
    <property type="component" value="Unassembled WGS sequence"/>
</dbReference>
<accession>A0A1I5CKC3</accession>
<feature type="compositionally biased region" description="Polar residues" evidence="1">
    <location>
        <begin position="1"/>
        <end position="15"/>
    </location>
</feature>
<gene>
    <name evidence="3" type="ORF">SAMN04487859_11075</name>
</gene>
<protein>
    <submittedName>
        <fullName evidence="3">Uncharacterized protein</fullName>
    </submittedName>
</protein>
<dbReference type="OrthoDB" id="7889174at2"/>
<organism evidence="3 4">
    <name type="scientific">Roseovarius lutimaris</name>
    <dbReference type="NCBI Taxonomy" id="1005928"/>
    <lineage>
        <taxon>Bacteria</taxon>
        <taxon>Pseudomonadati</taxon>
        <taxon>Pseudomonadota</taxon>
        <taxon>Alphaproteobacteria</taxon>
        <taxon>Rhodobacterales</taxon>
        <taxon>Roseobacteraceae</taxon>
        <taxon>Roseovarius</taxon>
    </lineage>
</organism>
<evidence type="ECO:0000256" key="1">
    <source>
        <dbReference type="SAM" id="MobiDB-lite"/>
    </source>
</evidence>
<reference evidence="4" key="1">
    <citation type="submission" date="2016-10" db="EMBL/GenBank/DDBJ databases">
        <authorList>
            <person name="Varghese N."/>
            <person name="Submissions S."/>
        </authorList>
    </citation>
    <scope>NUCLEOTIDE SEQUENCE [LARGE SCALE GENOMIC DNA]</scope>
    <source>
        <strain evidence="4">DSM 28463</strain>
    </source>
</reference>
<keyword evidence="2" id="KW-0472">Membrane</keyword>
<name>A0A1I5CKC3_9RHOB</name>
<evidence type="ECO:0000313" key="4">
    <source>
        <dbReference type="Proteomes" id="UP000198599"/>
    </source>
</evidence>
<feature type="region of interest" description="Disordered" evidence="1">
    <location>
        <begin position="1"/>
        <end position="23"/>
    </location>
</feature>
<dbReference type="AlphaFoldDB" id="A0A1I5CKC3"/>
<proteinExistence type="predicted"/>
<evidence type="ECO:0000256" key="2">
    <source>
        <dbReference type="SAM" id="Phobius"/>
    </source>
</evidence>
<evidence type="ECO:0000313" key="3">
    <source>
        <dbReference type="EMBL" id="SFN87091.1"/>
    </source>
</evidence>
<dbReference type="RefSeq" id="WP_092838067.1">
    <property type="nucleotide sequence ID" value="NZ_FOVP01000010.1"/>
</dbReference>
<dbReference type="STRING" id="1005928.SAMN04487859_11075"/>
<dbReference type="EMBL" id="FOVP01000010">
    <property type="protein sequence ID" value="SFN87091.1"/>
    <property type="molecule type" value="Genomic_DNA"/>
</dbReference>
<keyword evidence="4" id="KW-1185">Reference proteome</keyword>
<sequence>MSDYDQTQHNRTYPHSTVDESRSGLGPFALLVVIAILGLFVLIGSLGGGSTPVQHPGGAGANSVAVPVDPEPTPTDGTAVVE</sequence>
<feature type="region of interest" description="Disordered" evidence="1">
    <location>
        <begin position="51"/>
        <end position="82"/>
    </location>
</feature>